<dbReference type="InterPro" id="IPR036410">
    <property type="entry name" value="HSP_DnaJ_Cys-rich_dom_sf"/>
</dbReference>
<reference evidence="1 2" key="1">
    <citation type="submission" date="2024-09" db="EMBL/GenBank/DDBJ databases">
        <authorList>
            <person name="Lee S.D."/>
        </authorList>
    </citation>
    <scope>NUCLEOTIDE SEQUENCE [LARGE SCALE GENOMIC DNA]</scope>
    <source>
        <strain evidence="1 2">N8-3</strain>
    </source>
</reference>
<dbReference type="Proteomes" id="UP001592531">
    <property type="component" value="Unassembled WGS sequence"/>
</dbReference>
<evidence type="ECO:0008006" key="3">
    <source>
        <dbReference type="Google" id="ProtNLM"/>
    </source>
</evidence>
<keyword evidence="2" id="KW-1185">Reference proteome</keyword>
<gene>
    <name evidence="1" type="ORF">ACEZDE_07665</name>
</gene>
<name>A0ABV6VRY5_9ACTN</name>
<organism evidence="1 2">
    <name type="scientific">Streptacidiphilus cavernicola</name>
    <dbReference type="NCBI Taxonomy" id="3342716"/>
    <lineage>
        <taxon>Bacteria</taxon>
        <taxon>Bacillati</taxon>
        <taxon>Actinomycetota</taxon>
        <taxon>Actinomycetes</taxon>
        <taxon>Kitasatosporales</taxon>
        <taxon>Streptomycetaceae</taxon>
        <taxon>Streptacidiphilus</taxon>
    </lineage>
</organism>
<evidence type="ECO:0000313" key="1">
    <source>
        <dbReference type="EMBL" id="MFC1416515.1"/>
    </source>
</evidence>
<comment type="caution">
    <text evidence="1">The sequence shown here is derived from an EMBL/GenBank/DDBJ whole genome shotgun (WGS) entry which is preliminary data.</text>
</comment>
<sequence length="64" mass="6722">MPANNPPAHTMRLCPTCDGFPVVAVTTSTRRRPDGTLPTLAATCPDCRGTGHAPARPARVLVAR</sequence>
<accession>A0ABV6VRY5</accession>
<dbReference type="EMBL" id="JBHFAB010000004">
    <property type="protein sequence ID" value="MFC1416515.1"/>
    <property type="molecule type" value="Genomic_DNA"/>
</dbReference>
<dbReference type="SUPFAM" id="SSF57938">
    <property type="entry name" value="DnaJ/Hsp40 cysteine-rich domain"/>
    <property type="match status" value="1"/>
</dbReference>
<proteinExistence type="predicted"/>
<dbReference type="RefSeq" id="WP_380533794.1">
    <property type="nucleotide sequence ID" value="NZ_JBHFAB010000004.1"/>
</dbReference>
<protein>
    <recommendedName>
        <fullName evidence="3">Molecular chaperone DnaJ</fullName>
    </recommendedName>
</protein>
<evidence type="ECO:0000313" key="2">
    <source>
        <dbReference type="Proteomes" id="UP001592531"/>
    </source>
</evidence>